<feature type="compositionally biased region" description="Polar residues" evidence="1">
    <location>
        <begin position="43"/>
        <end position="58"/>
    </location>
</feature>
<dbReference type="AlphaFoldDB" id="A0A1R1WXX7"/>
<accession>A0A1R1WXX7</accession>
<dbReference type="OrthoDB" id="331948at2759"/>
<proteinExistence type="predicted"/>
<feature type="region of interest" description="Disordered" evidence="1">
    <location>
        <begin position="24"/>
        <end position="58"/>
    </location>
</feature>
<dbReference type="EMBL" id="LSSM01007704">
    <property type="protein sequence ID" value="OMJ07230.1"/>
    <property type="molecule type" value="Genomic_DNA"/>
</dbReference>
<organism evidence="2 3">
    <name type="scientific">Smittium culicis</name>
    <dbReference type="NCBI Taxonomy" id="133412"/>
    <lineage>
        <taxon>Eukaryota</taxon>
        <taxon>Fungi</taxon>
        <taxon>Fungi incertae sedis</taxon>
        <taxon>Zoopagomycota</taxon>
        <taxon>Kickxellomycotina</taxon>
        <taxon>Harpellomycetes</taxon>
        <taxon>Harpellales</taxon>
        <taxon>Legeriomycetaceae</taxon>
        <taxon>Smittium</taxon>
    </lineage>
</organism>
<feature type="compositionally biased region" description="Low complexity" evidence="1">
    <location>
        <begin position="24"/>
        <end position="37"/>
    </location>
</feature>
<sequence>MKIYSPDHILEIESQIKAQIQLAQNSQPNTNQPSQNNVEDVQDSQPFLNNPNIDTNDNSLEQDLTFEIHNPLDSCSLPTFIRVCRKCLKFKPPRAHHCKVCNK</sequence>
<comment type="caution">
    <text evidence="2">The sequence shown here is derived from an EMBL/GenBank/DDBJ whole genome shotgun (WGS) entry which is preliminary data.</text>
</comment>
<name>A0A1R1WXX7_9FUNG</name>
<dbReference type="PROSITE" id="PS50216">
    <property type="entry name" value="DHHC"/>
    <property type="match status" value="1"/>
</dbReference>
<dbReference type="Proteomes" id="UP000187429">
    <property type="component" value="Unassembled WGS sequence"/>
</dbReference>
<evidence type="ECO:0000256" key="1">
    <source>
        <dbReference type="SAM" id="MobiDB-lite"/>
    </source>
</evidence>
<protein>
    <submittedName>
        <fullName evidence="2">Uncharacterized protein</fullName>
    </submittedName>
</protein>
<evidence type="ECO:0000313" key="3">
    <source>
        <dbReference type="Proteomes" id="UP000187429"/>
    </source>
</evidence>
<evidence type="ECO:0000313" key="2">
    <source>
        <dbReference type="EMBL" id="OMJ07230.1"/>
    </source>
</evidence>
<reference evidence="3" key="1">
    <citation type="submission" date="2017-01" db="EMBL/GenBank/DDBJ databases">
        <authorList>
            <person name="Wang Y."/>
            <person name="White M."/>
            <person name="Kvist S."/>
            <person name="Moncalvo J.-M."/>
        </authorList>
    </citation>
    <scope>NUCLEOTIDE SEQUENCE [LARGE SCALE GENOMIC DNA]</scope>
    <source>
        <strain evidence="3">ID-206-W2</strain>
    </source>
</reference>
<gene>
    <name evidence="2" type="ORF">AYI69_g11529</name>
</gene>
<keyword evidence="3" id="KW-1185">Reference proteome</keyword>